<accession>A0A415DWP2</accession>
<proteinExistence type="predicted"/>
<protein>
    <submittedName>
        <fullName evidence="1">Uncharacterized protein</fullName>
    </submittedName>
</protein>
<name>A0A415DWP2_9FIRM</name>
<dbReference type="AlphaFoldDB" id="A0A415DWP2"/>
<keyword evidence="2" id="KW-1185">Reference proteome</keyword>
<reference evidence="1 2" key="1">
    <citation type="submission" date="2018-08" db="EMBL/GenBank/DDBJ databases">
        <title>A genome reference for cultivated species of the human gut microbiota.</title>
        <authorList>
            <person name="Zou Y."/>
            <person name="Xue W."/>
            <person name="Luo G."/>
        </authorList>
    </citation>
    <scope>NUCLEOTIDE SEQUENCE [LARGE SCALE GENOMIC DNA]</scope>
    <source>
        <strain evidence="1 2">AM07-24</strain>
    </source>
</reference>
<evidence type="ECO:0000313" key="2">
    <source>
        <dbReference type="Proteomes" id="UP000284841"/>
    </source>
</evidence>
<gene>
    <name evidence="1" type="ORF">DW099_15425</name>
</gene>
<sequence length="162" mass="17839">MERKLQRVGIILLALTMILSAVSVGFAAEEAYMGEEELLENMLLPEDTTEDDQPMTRMIDIICSGDFTKNSSTRATATIACQCGEKAKSFTSTITLQVYSSSSGGYVNTSAAPAVQTVKDTRRISQRAVFKIAEGKKYRIKIVIKAVTDKGTTTETFYRNMQ</sequence>
<evidence type="ECO:0000313" key="1">
    <source>
        <dbReference type="EMBL" id="RHJ85092.1"/>
    </source>
</evidence>
<organism evidence="1 2">
    <name type="scientific">Emergencia timonensis</name>
    <dbReference type="NCBI Taxonomy" id="1776384"/>
    <lineage>
        <taxon>Bacteria</taxon>
        <taxon>Bacillati</taxon>
        <taxon>Bacillota</taxon>
        <taxon>Clostridia</taxon>
        <taxon>Peptostreptococcales</taxon>
        <taxon>Anaerovoracaceae</taxon>
        <taxon>Emergencia</taxon>
    </lineage>
</organism>
<dbReference type="EMBL" id="QRMS01000005">
    <property type="protein sequence ID" value="RHJ85092.1"/>
    <property type="molecule type" value="Genomic_DNA"/>
</dbReference>
<dbReference type="RefSeq" id="WP_118336295.1">
    <property type="nucleotide sequence ID" value="NZ_AP025567.1"/>
</dbReference>
<dbReference type="Proteomes" id="UP000284841">
    <property type="component" value="Unassembled WGS sequence"/>
</dbReference>
<comment type="caution">
    <text evidence="1">The sequence shown here is derived from an EMBL/GenBank/DDBJ whole genome shotgun (WGS) entry which is preliminary data.</text>
</comment>